<dbReference type="STRING" id="1109443.G4TYZ7"/>
<accession>G4TYZ7</accession>
<protein>
    <submittedName>
        <fullName evidence="2">Uncharacterized protein</fullName>
    </submittedName>
</protein>
<dbReference type="EMBL" id="CAFZ01000817">
    <property type="protein sequence ID" value="CCA76540.1"/>
    <property type="molecule type" value="Genomic_DNA"/>
</dbReference>
<dbReference type="Proteomes" id="UP000007148">
    <property type="component" value="Unassembled WGS sequence"/>
</dbReference>
<evidence type="ECO:0000313" key="3">
    <source>
        <dbReference type="Proteomes" id="UP000007148"/>
    </source>
</evidence>
<keyword evidence="3" id="KW-1185">Reference proteome</keyword>
<organism evidence="2 3">
    <name type="scientific">Serendipita indica (strain DSM 11827)</name>
    <name type="common">Root endophyte fungus</name>
    <name type="synonym">Piriformospora indica</name>
    <dbReference type="NCBI Taxonomy" id="1109443"/>
    <lineage>
        <taxon>Eukaryota</taxon>
        <taxon>Fungi</taxon>
        <taxon>Dikarya</taxon>
        <taxon>Basidiomycota</taxon>
        <taxon>Agaricomycotina</taxon>
        <taxon>Agaricomycetes</taxon>
        <taxon>Sebacinales</taxon>
        <taxon>Serendipitaceae</taxon>
        <taxon>Serendipita</taxon>
    </lineage>
</organism>
<comment type="caution">
    <text evidence="2">The sequence shown here is derived from an EMBL/GenBank/DDBJ whole genome shotgun (WGS) entry which is preliminary data.</text>
</comment>
<dbReference type="HOGENOM" id="CLU_915624_0_0_1"/>
<feature type="region of interest" description="Disordered" evidence="1">
    <location>
        <begin position="272"/>
        <end position="295"/>
    </location>
</feature>
<dbReference type="InParanoid" id="G4TYZ7"/>
<evidence type="ECO:0000256" key="1">
    <source>
        <dbReference type="SAM" id="MobiDB-lite"/>
    </source>
</evidence>
<name>G4TYZ7_SERID</name>
<proteinExistence type="predicted"/>
<gene>
    <name evidence="2" type="ORF">PIIN_10533</name>
</gene>
<dbReference type="OrthoDB" id="3255824at2759"/>
<evidence type="ECO:0000313" key="2">
    <source>
        <dbReference type="EMBL" id="CCA76540.1"/>
    </source>
</evidence>
<dbReference type="AlphaFoldDB" id="G4TYZ7"/>
<reference evidence="2 3" key="1">
    <citation type="journal article" date="2011" name="PLoS Pathog.">
        <title>Endophytic Life Strategies Decoded by Genome and Transcriptome Analyses of the Mutualistic Root Symbiont Piriformospora indica.</title>
        <authorList>
            <person name="Zuccaro A."/>
            <person name="Lahrmann U."/>
            <person name="Guldener U."/>
            <person name="Langen G."/>
            <person name="Pfiffi S."/>
            <person name="Biedenkopf D."/>
            <person name="Wong P."/>
            <person name="Samans B."/>
            <person name="Grimm C."/>
            <person name="Basiewicz M."/>
            <person name="Murat C."/>
            <person name="Martin F."/>
            <person name="Kogel K.H."/>
        </authorList>
    </citation>
    <scope>NUCLEOTIDE SEQUENCE [LARGE SCALE GENOMIC DNA]</scope>
    <source>
        <strain evidence="2 3">DSM 11827</strain>
    </source>
</reference>
<sequence>MGALLLTMRPGSRTIKFSGVHPQSTPRFTSTSSKAIIVATTPATSIENIPAPTYDPTATFDTITRILSSGRASQKTLNRIALDLITPAHRLTPGRLRLVHFLSPPASTIGGGIVNLGRVSSGEEFNLTKSMTEDLYWWAGTLTNARPRLAYPPVVAQPVCPNVIYSDASGNGGVGVVVDKTWFHWEWTKTPCENMVFGEAVAVEMAVSVLTTKYKVINVHIRLRCDNDTVIAGWKKPGDLSSTDSVFLRLLRVLHESNCWLELEKVSSAQNLADKPSRGKQPDGTYTKGTWSGEI</sequence>